<feature type="region of interest" description="Disordered" evidence="1">
    <location>
        <begin position="25"/>
        <end position="47"/>
    </location>
</feature>
<evidence type="ECO:0000313" key="3">
    <source>
        <dbReference type="EMBL" id="GGK08841.1"/>
    </source>
</evidence>
<accession>A0A917Q289</accession>
<dbReference type="PROSITE" id="PS51257">
    <property type="entry name" value="PROKAR_LIPOPROTEIN"/>
    <property type="match status" value="1"/>
</dbReference>
<evidence type="ECO:0000313" key="4">
    <source>
        <dbReference type="Proteomes" id="UP000658382"/>
    </source>
</evidence>
<evidence type="ECO:0000256" key="2">
    <source>
        <dbReference type="SAM" id="SignalP"/>
    </source>
</evidence>
<evidence type="ECO:0008006" key="5">
    <source>
        <dbReference type="Google" id="ProtNLM"/>
    </source>
</evidence>
<comment type="caution">
    <text evidence="3">The sequence shown here is derived from an EMBL/GenBank/DDBJ whole genome shotgun (WGS) entry which is preliminary data.</text>
</comment>
<proteinExistence type="predicted"/>
<dbReference type="Proteomes" id="UP000658382">
    <property type="component" value="Unassembled WGS sequence"/>
</dbReference>
<dbReference type="EMBL" id="BMNQ01000092">
    <property type="protein sequence ID" value="GGK08841.1"/>
    <property type="molecule type" value="Genomic_DNA"/>
</dbReference>
<organism evidence="3 4">
    <name type="scientific">Lentibacillus kapialis</name>
    <dbReference type="NCBI Taxonomy" id="340214"/>
    <lineage>
        <taxon>Bacteria</taxon>
        <taxon>Bacillati</taxon>
        <taxon>Bacillota</taxon>
        <taxon>Bacilli</taxon>
        <taxon>Bacillales</taxon>
        <taxon>Bacillaceae</taxon>
        <taxon>Lentibacillus</taxon>
    </lineage>
</organism>
<dbReference type="RefSeq" id="WP_188634317.1">
    <property type="nucleotide sequence ID" value="NZ_BMNQ01000092.1"/>
</dbReference>
<feature type="chain" id="PRO_5039716830" description="DUF3221 domain-containing protein" evidence="2">
    <location>
        <begin position="23"/>
        <end position="150"/>
    </location>
</feature>
<dbReference type="AlphaFoldDB" id="A0A917Q289"/>
<reference evidence="3" key="2">
    <citation type="submission" date="2020-09" db="EMBL/GenBank/DDBJ databases">
        <authorList>
            <person name="Sun Q."/>
            <person name="Ohkuma M."/>
        </authorList>
    </citation>
    <scope>NUCLEOTIDE SEQUENCE</scope>
    <source>
        <strain evidence="3">JCM 12580</strain>
    </source>
</reference>
<gene>
    <name evidence="3" type="ORF">GCM10007063_34120</name>
</gene>
<evidence type="ECO:0000256" key="1">
    <source>
        <dbReference type="SAM" id="MobiDB-lite"/>
    </source>
</evidence>
<reference evidence="3" key="1">
    <citation type="journal article" date="2014" name="Int. J. Syst. Evol. Microbiol.">
        <title>Complete genome sequence of Corynebacterium casei LMG S-19264T (=DSM 44701T), isolated from a smear-ripened cheese.</title>
        <authorList>
            <consortium name="US DOE Joint Genome Institute (JGI-PGF)"/>
            <person name="Walter F."/>
            <person name="Albersmeier A."/>
            <person name="Kalinowski J."/>
            <person name="Ruckert C."/>
        </authorList>
    </citation>
    <scope>NUCLEOTIDE SEQUENCE</scope>
    <source>
        <strain evidence="3">JCM 12580</strain>
    </source>
</reference>
<sequence>MRQMPLVVITFLIGFILAGCSAGNQQDNTNDEKGPSSSNVDNLEKEEGIVANIKEPENVSEDKDDAYADWYYMLVIPGIEDVDISEKTKDELEGLAQENDGAYYNVHPDLYNENDLDAGVKVNIYWDKEEGEREMNPPVRDAEKIDVISE</sequence>
<keyword evidence="2" id="KW-0732">Signal</keyword>
<keyword evidence="4" id="KW-1185">Reference proteome</keyword>
<feature type="region of interest" description="Disordered" evidence="1">
    <location>
        <begin position="131"/>
        <end position="150"/>
    </location>
</feature>
<feature type="signal peptide" evidence="2">
    <location>
        <begin position="1"/>
        <end position="22"/>
    </location>
</feature>
<protein>
    <recommendedName>
        <fullName evidence="5">DUF3221 domain-containing protein</fullName>
    </recommendedName>
</protein>
<name>A0A917Q289_9BACI</name>